<dbReference type="SUPFAM" id="SSF55347">
    <property type="entry name" value="Glyceraldehyde-3-phosphate dehydrogenase-like, C-terminal domain"/>
    <property type="match status" value="1"/>
</dbReference>
<dbReference type="EMBL" id="NBXB01000028">
    <property type="protein sequence ID" value="RFA14432.1"/>
    <property type="molecule type" value="Genomic_DNA"/>
</dbReference>
<dbReference type="InterPro" id="IPR000683">
    <property type="entry name" value="Gfo/Idh/MocA-like_OxRdtase_N"/>
</dbReference>
<reference evidence="6 7" key="1">
    <citation type="submission" date="2017-04" db="EMBL/GenBank/DDBJ databases">
        <title>Comparative genome analysis of Subtercola boreus.</title>
        <authorList>
            <person name="Cho Y.-J."/>
            <person name="Cho A."/>
            <person name="Kim O.-S."/>
            <person name="Lee J.-I."/>
        </authorList>
    </citation>
    <scope>NUCLEOTIDE SEQUENCE [LARGE SCALE GENOMIC DNA]</scope>
    <source>
        <strain evidence="6 7">P27479</strain>
    </source>
</reference>
<comment type="caution">
    <text evidence="6">The sequence shown here is derived from an EMBL/GenBank/DDBJ whole genome shotgun (WGS) entry which is preliminary data.</text>
</comment>
<evidence type="ECO:0000259" key="5">
    <source>
        <dbReference type="Pfam" id="PF22725"/>
    </source>
</evidence>
<protein>
    <submittedName>
        <fullName evidence="6">Oxidoreductase</fullName>
    </submittedName>
</protein>
<dbReference type="InterPro" id="IPR051317">
    <property type="entry name" value="Gfo/Idh/MocA_oxidoreduct"/>
</dbReference>
<keyword evidence="3" id="KW-0520">NAD</keyword>
<gene>
    <name evidence="6" type="ORF">B7R22_09360</name>
</gene>
<name>A0A3E0VWK2_9MICO</name>
<evidence type="ECO:0000256" key="3">
    <source>
        <dbReference type="ARBA" id="ARBA00023027"/>
    </source>
</evidence>
<dbReference type="GO" id="GO:0016491">
    <property type="term" value="F:oxidoreductase activity"/>
    <property type="evidence" value="ECO:0007669"/>
    <property type="project" value="UniProtKB-KW"/>
</dbReference>
<dbReference type="SUPFAM" id="SSF51735">
    <property type="entry name" value="NAD(P)-binding Rossmann-fold domains"/>
    <property type="match status" value="1"/>
</dbReference>
<organism evidence="6 7">
    <name type="scientific">Subtercola boreus</name>
    <dbReference type="NCBI Taxonomy" id="120213"/>
    <lineage>
        <taxon>Bacteria</taxon>
        <taxon>Bacillati</taxon>
        <taxon>Actinomycetota</taxon>
        <taxon>Actinomycetes</taxon>
        <taxon>Micrococcales</taxon>
        <taxon>Microbacteriaceae</taxon>
        <taxon>Subtercola</taxon>
    </lineage>
</organism>
<dbReference type="PANTHER" id="PTHR43708">
    <property type="entry name" value="CONSERVED EXPRESSED OXIDOREDUCTASE (EUROFUNG)"/>
    <property type="match status" value="1"/>
</dbReference>
<dbReference type="PANTHER" id="PTHR43708:SF5">
    <property type="entry name" value="CONSERVED EXPRESSED OXIDOREDUCTASE (EUROFUNG)-RELATED"/>
    <property type="match status" value="1"/>
</dbReference>
<sequence>MNHLSPRSQPIRTALLGFGLSGRVFHAPFLEADDAFALSVIVTGDEARQAEARRLHPDARILSSTAELFEAPGDIDLVVIGTPPASHHGLALAAIEAGIAVLVDKPFVVNTAEGEELIARAAERGVPLTVFQNRRFDADYLTVAKLIGDGRLAGVSRFESRFEWFKPEGARSWKAEATVLEGGGILFDLGTHLIDQALHQFGPAVVAHAELATRHPRSSAPDDAFLVLQHDSGVTSHLWMNSLAAQKGNRFHVLTPQTAYTKWGLDGQEAALKGGALPTDAGFGVEPPSTWGVLGVDGDPGPAAVEPERGDYSGFYRLLGEALVSGGPLPVDPSDALRVISLIEQVHRETASAASTAFTAGSSGEVASV</sequence>
<dbReference type="Proteomes" id="UP000256541">
    <property type="component" value="Unassembled WGS sequence"/>
</dbReference>
<evidence type="ECO:0000256" key="2">
    <source>
        <dbReference type="ARBA" id="ARBA00023002"/>
    </source>
</evidence>
<dbReference type="OrthoDB" id="256869at2"/>
<dbReference type="Pfam" id="PF01408">
    <property type="entry name" value="GFO_IDH_MocA"/>
    <property type="match status" value="1"/>
</dbReference>
<comment type="similarity">
    <text evidence="1">Belongs to the Gfo/Idh/MocA family.</text>
</comment>
<feature type="domain" description="GFO/IDH/MocA-like oxidoreductase" evidence="5">
    <location>
        <begin position="140"/>
        <end position="254"/>
    </location>
</feature>
<accession>A0A3E0VWK2</accession>
<dbReference type="InterPro" id="IPR055170">
    <property type="entry name" value="GFO_IDH_MocA-like_dom"/>
</dbReference>
<dbReference type="Gene3D" id="3.40.50.720">
    <property type="entry name" value="NAD(P)-binding Rossmann-like Domain"/>
    <property type="match status" value="1"/>
</dbReference>
<feature type="domain" description="Gfo/Idh/MocA-like oxidoreductase N-terminal" evidence="4">
    <location>
        <begin position="11"/>
        <end position="130"/>
    </location>
</feature>
<evidence type="ECO:0000256" key="1">
    <source>
        <dbReference type="ARBA" id="ARBA00010928"/>
    </source>
</evidence>
<evidence type="ECO:0000313" key="7">
    <source>
        <dbReference type="Proteomes" id="UP000256541"/>
    </source>
</evidence>
<keyword evidence="2" id="KW-0560">Oxidoreductase</keyword>
<proteinExistence type="inferred from homology"/>
<evidence type="ECO:0000259" key="4">
    <source>
        <dbReference type="Pfam" id="PF01408"/>
    </source>
</evidence>
<dbReference type="Pfam" id="PF22725">
    <property type="entry name" value="GFO_IDH_MocA_C3"/>
    <property type="match status" value="1"/>
</dbReference>
<evidence type="ECO:0000313" key="6">
    <source>
        <dbReference type="EMBL" id="RFA14432.1"/>
    </source>
</evidence>
<dbReference type="Gene3D" id="3.30.360.10">
    <property type="entry name" value="Dihydrodipicolinate Reductase, domain 2"/>
    <property type="match status" value="1"/>
</dbReference>
<dbReference type="GO" id="GO:0000166">
    <property type="term" value="F:nucleotide binding"/>
    <property type="evidence" value="ECO:0007669"/>
    <property type="project" value="InterPro"/>
</dbReference>
<dbReference type="RefSeq" id="WP_116411495.1">
    <property type="nucleotide sequence ID" value="NZ_NBXB01000028.1"/>
</dbReference>
<dbReference type="AlphaFoldDB" id="A0A3E0VWK2"/>
<dbReference type="InterPro" id="IPR036291">
    <property type="entry name" value="NAD(P)-bd_dom_sf"/>
</dbReference>